<feature type="compositionally biased region" description="Pro residues" evidence="1">
    <location>
        <begin position="13"/>
        <end position="25"/>
    </location>
</feature>
<feature type="compositionally biased region" description="Basic residues" evidence="1">
    <location>
        <begin position="28"/>
        <end position="38"/>
    </location>
</feature>
<evidence type="ECO:0000313" key="4">
    <source>
        <dbReference type="Proteomes" id="UP000242287"/>
    </source>
</evidence>
<dbReference type="EMBL" id="KZ301974">
    <property type="protein sequence ID" value="PFH53360.1"/>
    <property type="molecule type" value="Genomic_DNA"/>
</dbReference>
<feature type="transmembrane region" description="Helical" evidence="2">
    <location>
        <begin position="259"/>
        <end position="283"/>
    </location>
</feature>
<dbReference type="STRING" id="703135.A0A2A9NZ94"/>
<reference evidence="3 4" key="1">
    <citation type="submission" date="2014-02" db="EMBL/GenBank/DDBJ databases">
        <title>Transposable element dynamics among asymbiotic and ectomycorrhizal Amanita fungi.</title>
        <authorList>
            <consortium name="DOE Joint Genome Institute"/>
            <person name="Hess J."/>
            <person name="Skrede I."/>
            <person name="Wolfe B."/>
            <person name="LaButti K."/>
            <person name="Ohm R.A."/>
            <person name="Grigoriev I.V."/>
            <person name="Pringle A."/>
        </authorList>
    </citation>
    <scope>NUCLEOTIDE SEQUENCE [LARGE SCALE GENOMIC DNA]</scope>
    <source>
        <strain evidence="3 4">SKay4041</strain>
    </source>
</reference>
<feature type="region of interest" description="Disordered" evidence="1">
    <location>
        <begin position="1"/>
        <end position="44"/>
    </location>
</feature>
<feature type="region of interest" description="Disordered" evidence="1">
    <location>
        <begin position="323"/>
        <end position="347"/>
    </location>
</feature>
<protein>
    <submittedName>
        <fullName evidence="3">Uncharacterized protein</fullName>
    </submittedName>
</protein>
<proteinExistence type="predicted"/>
<dbReference type="Proteomes" id="UP000242287">
    <property type="component" value="Unassembled WGS sequence"/>
</dbReference>
<keyword evidence="2" id="KW-0472">Membrane</keyword>
<organism evidence="3 4">
    <name type="scientific">Amanita thiersii Skay4041</name>
    <dbReference type="NCBI Taxonomy" id="703135"/>
    <lineage>
        <taxon>Eukaryota</taxon>
        <taxon>Fungi</taxon>
        <taxon>Dikarya</taxon>
        <taxon>Basidiomycota</taxon>
        <taxon>Agaricomycotina</taxon>
        <taxon>Agaricomycetes</taxon>
        <taxon>Agaricomycetidae</taxon>
        <taxon>Agaricales</taxon>
        <taxon>Pluteineae</taxon>
        <taxon>Amanitaceae</taxon>
        <taxon>Amanita</taxon>
    </lineage>
</organism>
<evidence type="ECO:0000256" key="2">
    <source>
        <dbReference type="SAM" id="Phobius"/>
    </source>
</evidence>
<evidence type="ECO:0000256" key="1">
    <source>
        <dbReference type="SAM" id="MobiDB-lite"/>
    </source>
</evidence>
<accession>A0A2A9NZ94</accession>
<feature type="compositionally biased region" description="Basic and acidic residues" evidence="1">
    <location>
        <begin position="425"/>
        <end position="443"/>
    </location>
</feature>
<dbReference type="OrthoDB" id="2278929at2759"/>
<feature type="compositionally biased region" description="Basic and acidic residues" evidence="1">
    <location>
        <begin position="390"/>
        <end position="417"/>
    </location>
</feature>
<feature type="compositionally biased region" description="Low complexity" evidence="1">
    <location>
        <begin position="1"/>
        <end position="12"/>
    </location>
</feature>
<evidence type="ECO:0000313" key="3">
    <source>
        <dbReference type="EMBL" id="PFH53360.1"/>
    </source>
</evidence>
<name>A0A2A9NZ94_9AGAR</name>
<feature type="region of interest" description="Disordered" evidence="1">
    <location>
        <begin position="390"/>
        <end position="443"/>
    </location>
</feature>
<dbReference type="AlphaFoldDB" id="A0A2A9NZ94"/>
<sequence>MATRPTQLNPLPIQTPPPLDSPLPPSLRTRKSKRRKRSLPSLDLRASTSKTARQVIAFQDQIEEARRQCQLLSGNNVISCFPKANTIIPQHEWAAFVWNSRLPEFTQTNLVDIYLFRADSQQEILRFRNQINPFGQAGSITARVDDRWWGEDGRKWNGTNVTFPFYWLISRSDEELNGSQLPQSIFSAVQTTYADSIVASMLSSSLIAASASSAAAAASSALASLSSLTAAQTPPTAGPSSTSSGSLQHPNGGSSFPHWAIAVIVVLGFLAIAATCILIFLILRRLRRRQNGELDSNRNSMGSASPMMADMQQQSPLIGATAPLGTARGPSSIGHHQQTGAPNAPPSVVVHDGASTASADLWPLSGADAAIMADAFRKILRKPDLTGRVEEDLPEHHDGVKEDLIQRELAEEGRDIRSVSSSRGVRVETLSDHGDTDRERERD</sequence>
<keyword evidence="4" id="KW-1185">Reference proteome</keyword>
<keyword evidence="2" id="KW-0812">Transmembrane</keyword>
<keyword evidence="2" id="KW-1133">Transmembrane helix</keyword>
<gene>
    <name evidence="3" type="ORF">AMATHDRAFT_73535</name>
</gene>